<dbReference type="InterPro" id="IPR000644">
    <property type="entry name" value="CBS_dom"/>
</dbReference>
<proteinExistence type="inferred from homology"/>
<protein>
    <recommendedName>
        <fullName evidence="15">Hemolysin</fullName>
    </recommendedName>
</protein>
<dbReference type="SUPFAM" id="SSF54631">
    <property type="entry name" value="CBS-domain pair"/>
    <property type="match status" value="1"/>
</dbReference>
<evidence type="ECO:0000256" key="5">
    <source>
        <dbReference type="ARBA" id="ARBA00022989"/>
    </source>
</evidence>
<dbReference type="CDD" id="cd04590">
    <property type="entry name" value="CBS_pair_CorC_HlyC_assoc"/>
    <property type="match status" value="1"/>
</dbReference>
<dbReference type="eggNOG" id="COG1253">
    <property type="taxonomic scope" value="Bacteria"/>
</dbReference>
<keyword evidence="6 8" id="KW-0129">CBS domain</keyword>
<comment type="subcellular location">
    <subcellularLocation>
        <location evidence="1">Membrane</location>
        <topology evidence="1">Multi-pass membrane protein</topology>
    </subcellularLocation>
</comment>
<dbReference type="Pfam" id="PF01595">
    <property type="entry name" value="CNNM"/>
    <property type="match status" value="1"/>
</dbReference>
<keyword evidence="3 9" id="KW-0812">Transmembrane</keyword>
<feature type="transmembrane region" description="Helical" evidence="10">
    <location>
        <begin position="58"/>
        <end position="82"/>
    </location>
</feature>
<evidence type="ECO:0000313" key="13">
    <source>
        <dbReference type="EMBL" id="KFB09532.1"/>
    </source>
</evidence>
<dbReference type="InterPro" id="IPR002550">
    <property type="entry name" value="CNNM"/>
</dbReference>
<keyword evidence="7 9" id="KW-0472">Membrane</keyword>
<dbReference type="GO" id="GO:0005886">
    <property type="term" value="C:plasma membrane"/>
    <property type="evidence" value="ECO:0007669"/>
    <property type="project" value="TreeGrafter"/>
</dbReference>
<dbReference type="Pfam" id="PF00571">
    <property type="entry name" value="CBS"/>
    <property type="match status" value="1"/>
</dbReference>
<comment type="similarity">
    <text evidence="2">Belongs to the UPF0053 family. Hemolysin C subfamily.</text>
</comment>
<reference evidence="13 14" key="1">
    <citation type="submission" date="2014-05" db="EMBL/GenBank/DDBJ databases">
        <title>Draft Genome Sequence of Nitratireductor basaltis Strain UMTGB225, A Marine Bacterium Isolated from Green Barrel Tunicate.</title>
        <authorList>
            <person name="Gan H.Y."/>
        </authorList>
    </citation>
    <scope>NUCLEOTIDE SEQUENCE [LARGE SCALE GENOMIC DNA]</scope>
    <source>
        <strain evidence="13 14">UMTGB225</strain>
    </source>
</reference>
<dbReference type="InterPro" id="IPR005170">
    <property type="entry name" value="Transptr-assoc_dom"/>
</dbReference>
<sequence length="440" mass="47851">MVFLELAILFVLILFNGFMAMSELAVVSARPARLKARRDKGDKGAARALKLSADPGRFLSTVQIGITLVGVSSGAVSGATLGVRLSNWLASLGFEPSIANPVGVGLTVALITYFSLIIGELVPKQLALKNAEGIAIKVAPIMSFIARIAMPLVWLLDVSQRGVMMLLGQDSEQSQRVTDEEIRTLIAEAEHSGTIATDERRMISGVMRFADRNARAIMTPRNDVEWLNTDADEDDQARSLRDATHSFLPAASASLDNATGVLRVREVLAARLSDPQVTIGDYVKRAPVVHDNTGALDVLALLRDADVPMALVHDEYGTFEGVITPTDILEAIAGVFRADLDEGDRQIVEREDGSWLLPGTLPADEAADHLRITLPVKRNYSTLAGYLLTHFQQLPRTGQKVEAEGWRFEIVDMDGRRIDQVLATRLPSQDGNESMEADSD</sequence>
<dbReference type="STRING" id="472175.EL18_00548"/>
<evidence type="ECO:0000256" key="10">
    <source>
        <dbReference type="SAM" id="Phobius"/>
    </source>
</evidence>
<dbReference type="GO" id="GO:0050660">
    <property type="term" value="F:flavin adenine dinucleotide binding"/>
    <property type="evidence" value="ECO:0007669"/>
    <property type="project" value="InterPro"/>
</dbReference>
<dbReference type="AlphaFoldDB" id="A0A084U996"/>
<evidence type="ECO:0000256" key="9">
    <source>
        <dbReference type="PROSITE-ProRule" id="PRU01193"/>
    </source>
</evidence>
<evidence type="ECO:0000256" key="7">
    <source>
        <dbReference type="ARBA" id="ARBA00023136"/>
    </source>
</evidence>
<dbReference type="Pfam" id="PF03471">
    <property type="entry name" value="CorC_HlyC"/>
    <property type="match status" value="1"/>
</dbReference>
<dbReference type="Gene3D" id="3.30.465.10">
    <property type="match status" value="1"/>
</dbReference>
<feature type="domain" description="CNNM transmembrane" evidence="12">
    <location>
        <begin position="1"/>
        <end position="199"/>
    </location>
</feature>
<feature type="transmembrane region" description="Helical" evidence="10">
    <location>
        <begin position="134"/>
        <end position="156"/>
    </location>
</feature>
<dbReference type="PATRIC" id="fig|472175.3.peg.568"/>
<dbReference type="Proteomes" id="UP000053675">
    <property type="component" value="Unassembled WGS sequence"/>
</dbReference>
<gene>
    <name evidence="13" type="ORF">EL18_00548</name>
</gene>
<evidence type="ECO:0000256" key="1">
    <source>
        <dbReference type="ARBA" id="ARBA00004141"/>
    </source>
</evidence>
<evidence type="ECO:0000259" key="12">
    <source>
        <dbReference type="PROSITE" id="PS51846"/>
    </source>
</evidence>
<comment type="caution">
    <text evidence="13">The sequence shown here is derived from an EMBL/GenBank/DDBJ whole genome shotgun (WGS) entry which is preliminary data.</text>
</comment>
<keyword evidence="4" id="KW-0677">Repeat</keyword>
<dbReference type="EMBL" id="JMQM01000001">
    <property type="protein sequence ID" value="KFB09532.1"/>
    <property type="molecule type" value="Genomic_DNA"/>
</dbReference>
<evidence type="ECO:0000256" key="4">
    <source>
        <dbReference type="ARBA" id="ARBA00022737"/>
    </source>
</evidence>
<evidence type="ECO:0000259" key="11">
    <source>
        <dbReference type="PROSITE" id="PS51371"/>
    </source>
</evidence>
<evidence type="ECO:0000256" key="6">
    <source>
        <dbReference type="ARBA" id="ARBA00023122"/>
    </source>
</evidence>
<evidence type="ECO:0000313" key="14">
    <source>
        <dbReference type="Proteomes" id="UP000053675"/>
    </source>
</evidence>
<accession>A0A084U996</accession>
<evidence type="ECO:0000256" key="2">
    <source>
        <dbReference type="ARBA" id="ARBA00006446"/>
    </source>
</evidence>
<dbReference type="InterPro" id="IPR036318">
    <property type="entry name" value="FAD-bd_PCMH-like_sf"/>
</dbReference>
<dbReference type="InterPro" id="IPR046342">
    <property type="entry name" value="CBS_dom_sf"/>
</dbReference>
<dbReference type="InterPro" id="IPR044751">
    <property type="entry name" value="Ion_transp-like_CBS"/>
</dbReference>
<dbReference type="PROSITE" id="PS51846">
    <property type="entry name" value="CNNM"/>
    <property type="match status" value="1"/>
</dbReference>
<dbReference type="PROSITE" id="PS51371">
    <property type="entry name" value="CBS"/>
    <property type="match status" value="1"/>
</dbReference>
<dbReference type="SMART" id="SM01091">
    <property type="entry name" value="CorC_HlyC"/>
    <property type="match status" value="1"/>
</dbReference>
<dbReference type="Gene3D" id="3.10.580.10">
    <property type="entry name" value="CBS-domain"/>
    <property type="match status" value="1"/>
</dbReference>
<keyword evidence="5 9" id="KW-1133">Transmembrane helix</keyword>
<feature type="domain" description="CBS" evidence="11">
    <location>
        <begin position="282"/>
        <end position="342"/>
    </location>
</feature>
<dbReference type="InterPro" id="IPR016169">
    <property type="entry name" value="FAD-bd_PCMH_sub2"/>
</dbReference>
<dbReference type="RefSeq" id="WP_036479541.1">
    <property type="nucleotide sequence ID" value="NZ_JMQM01000001.1"/>
</dbReference>
<dbReference type="PANTHER" id="PTHR22777">
    <property type="entry name" value="HEMOLYSIN-RELATED"/>
    <property type="match status" value="1"/>
</dbReference>
<keyword evidence="14" id="KW-1185">Reference proteome</keyword>
<evidence type="ECO:0000256" key="8">
    <source>
        <dbReference type="PROSITE-ProRule" id="PRU00703"/>
    </source>
</evidence>
<dbReference type="PANTHER" id="PTHR22777:SF17">
    <property type="entry name" value="UPF0053 PROTEIN SLL0260"/>
    <property type="match status" value="1"/>
</dbReference>
<feature type="transmembrane region" description="Helical" evidence="10">
    <location>
        <begin position="6"/>
        <end position="29"/>
    </location>
</feature>
<evidence type="ECO:0000256" key="3">
    <source>
        <dbReference type="ARBA" id="ARBA00022692"/>
    </source>
</evidence>
<dbReference type="OrthoDB" id="9805314at2"/>
<dbReference type="SUPFAM" id="SSF56176">
    <property type="entry name" value="FAD-binding/transporter-associated domain-like"/>
    <property type="match status" value="1"/>
</dbReference>
<organism evidence="13 14">
    <name type="scientific">Nitratireductor basaltis</name>
    <dbReference type="NCBI Taxonomy" id="472175"/>
    <lineage>
        <taxon>Bacteria</taxon>
        <taxon>Pseudomonadati</taxon>
        <taxon>Pseudomonadota</taxon>
        <taxon>Alphaproteobacteria</taxon>
        <taxon>Hyphomicrobiales</taxon>
        <taxon>Phyllobacteriaceae</taxon>
        <taxon>Nitratireductor</taxon>
    </lineage>
</organism>
<feature type="transmembrane region" description="Helical" evidence="10">
    <location>
        <begin position="102"/>
        <end position="122"/>
    </location>
</feature>
<evidence type="ECO:0008006" key="15">
    <source>
        <dbReference type="Google" id="ProtNLM"/>
    </source>
</evidence>
<name>A0A084U996_9HYPH</name>